<proteinExistence type="predicted"/>
<comment type="caution">
    <text evidence="1">The sequence shown here is derived from an EMBL/GenBank/DDBJ whole genome shotgun (WGS) entry which is preliminary data.</text>
</comment>
<dbReference type="AlphaFoldDB" id="A0A228HMJ8"/>
<reference evidence="1 2" key="2">
    <citation type="submission" date="2017-08" db="EMBL/GenBank/DDBJ databases">
        <title>WGS of novel Burkholderia cepaca complex species.</title>
        <authorList>
            <person name="Lipuma J."/>
            <person name="Spilker T."/>
        </authorList>
    </citation>
    <scope>NUCLEOTIDE SEQUENCE [LARGE SCALE GENOMIC DNA]</scope>
    <source>
        <strain evidence="1 2">AU17325</strain>
    </source>
</reference>
<name>A0A228HMJ8_9BURK</name>
<dbReference type="EMBL" id="NKFA01000044">
    <property type="protein sequence ID" value="OXI31122.1"/>
    <property type="molecule type" value="Genomic_DNA"/>
</dbReference>
<dbReference type="Proteomes" id="UP000214600">
    <property type="component" value="Unassembled WGS sequence"/>
</dbReference>
<dbReference type="InterPro" id="IPR025673">
    <property type="entry name" value="PCYCGC"/>
</dbReference>
<evidence type="ECO:0000313" key="1">
    <source>
        <dbReference type="EMBL" id="OXI31122.1"/>
    </source>
</evidence>
<accession>A0A228HMJ8</accession>
<reference evidence="2" key="1">
    <citation type="submission" date="2017-06" db="EMBL/GenBank/DDBJ databases">
        <authorList>
            <person name="LiPuma J."/>
            <person name="Spilker T."/>
        </authorList>
    </citation>
    <scope>NUCLEOTIDE SEQUENCE [LARGE SCALE GENOMIC DNA]</scope>
    <source>
        <strain evidence="2">AU17325</strain>
    </source>
</reference>
<evidence type="ECO:0000313" key="2">
    <source>
        <dbReference type="Proteomes" id="UP000214600"/>
    </source>
</evidence>
<dbReference type="Pfam" id="PF13798">
    <property type="entry name" value="PCYCGC"/>
    <property type="match status" value="1"/>
</dbReference>
<organism evidence="1 2">
    <name type="scientific">Burkholderia aenigmatica</name>
    <dbReference type="NCBI Taxonomy" id="2015348"/>
    <lineage>
        <taxon>Bacteria</taxon>
        <taxon>Pseudomonadati</taxon>
        <taxon>Pseudomonadota</taxon>
        <taxon>Betaproteobacteria</taxon>
        <taxon>Burkholderiales</taxon>
        <taxon>Burkholderiaceae</taxon>
        <taxon>Burkholderia</taxon>
        <taxon>Burkholderia cepacia complex</taxon>
    </lineage>
</organism>
<protein>
    <submittedName>
        <fullName evidence="1">Uncharacterized protein</fullName>
    </submittedName>
</protein>
<sequence length="204" mass="22246">MEAPCISIRDSDRESGRLKVKRHIRPQAGSIVSKHSSLGSKSGWHLLSLLALIIAMPTALVWGPSFVHWVAGPTGVAIESTNAIQQIPGWRVGMLRPDGLRIVPSGVFDASHVLNPAQFSDNAVRHAYWVATRIPATLNKLYCWCGCENRGEHRSNLQCFEDRMAVSCPVCQGTAEIAYRMTQSGIQDAAKIQAAVDAKWASKG</sequence>
<gene>
    <name evidence="1" type="ORF">CFB84_42215</name>
</gene>